<dbReference type="Gene3D" id="3.40.50.720">
    <property type="entry name" value="NAD(P)-binding Rossmann-like Domain"/>
    <property type="match status" value="1"/>
</dbReference>
<sequence>MTALSAKSCFLDNWRTLSEELKLHILEYAVTLGSPCQARLPCYYHLDDHRYWKSNAFCDLIIPLLSVPEIKSLVQGAFYSQHSFSLDYNRKWNTDSRSSSLSVYLPWLPMRKYVRRLHMAVSGIDQRKFELLNKAPIALANLPNLSLLEISLWRLLSSNDDIRKCLDNWEPLGFKVKCLRIAFRQYRMASPESADIFETALLEKFMLAAGMGEVDSRWTRFVVSVPDSKLCEVESWAATASIEHNVRWTTKEVVAKEHRHGRYPKFQPDVDQQVHSTSKGRSDTWPPTGVRINQEVSGNHPTMSTALPCNRSKTVIVTGGAGGIGAQTIRTFHAQGCNVVIADLPFTRSSARSLIDSLPDAGRTLFHETDVTDWAAMRGLFRAVREKFHRVDVVVANAGMMESQGFFDFEEDGNGELEEQKGAWEVVGVNLKGAMNTALRLAMHAMSSNTPDSDGSRGSVVLIASTSGYFGGTGVVSYISSKHGVVGLARAAQRKANELGVRVNVVAPFFTPTYITTGYSEQWKERGLPANTVEDVADAIVATSMDPLRKGHSVMVAGSVVREIETARIALTKEWLGEEIAEIMVQGGKFFDDMGGYTLPKARP</sequence>
<dbReference type="Proteomes" id="UP000076837">
    <property type="component" value="Unassembled WGS sequence"/>
</dbReference>
<comment type="similarity">
    <text evidence="1">Belongs to the short-chain dehydrogenases/reductases (SDR) family.</text>
</comment>
<dbReference type="PRINTS" id="PR00081">
    <property type="entry name" value="GDHRDH"/>
</dbReference>
<dbReference type="STRING" id="5454.A0A163EAD2"/>
<evidence type="ECO:0000313" key="4">
    <source>
        <dbReference type="EMBL" id="KZM23599.1"/>
    </source>
</evidence>
<dbReference type="SUPFAM" id="SSF51735">
    <property type="entry name" value="NAD(P)-binding Rossmann-fold domains"/>
    <property type="match status" value="1"/>
</dbReference>
<evidence type="ECO:0000313" key="5">
    <source>
        <dbReference type="Proteomes" id="UP000076837"/>
    </source>
</evidence>
<gene>
    <name evidence="4" type="ORF">ST47_g5271</name>
</gene>
<dbReference type="PANTHER" id="PTHR43180">
    <property type="entry name" value="3-OXOACYL-(ACYL-CARRIER-PROTEIN) REDUCTASE (AFU_ORTHOLOGUE AFUA_6G11210)"/>
    <property type="match status" value="1"/>
</dbReference>
<dbReference type="GO" id="GO:0016491">
    <property type="term" value="F:oxidoreductase activity"/>
    <property type="evidence" value="ECO:0007669"/>
    <property type="project" value="UniProtKB-KW"/>
</dbReference>
<name>A0A163EAD2_DIDRA</name>
<dbReference type="EMBL" id="JYNV01000192">
    <property type="protein sequence ID" value="KZM23599.1"/>
    <property type="molecule type" value="Genomic_DNA"/>
</dbReference>
<evidence type="ECO:0000256" key="3">
    <source>
        <dbReference type="SAM" id="MobiDB-lite"/>
    </source>
</evidence>
<reference evidence="4 5" key="1">
    <citation type="journal article" date="2016" name="Sci. Rep.">
        <title>Draft genome sequencing and secretome analysis of fungal phytopathogen Ascochyta rabiei provides insight into the necrotrophic effector repertoire.</title>
        <authorList>
            <person name="Verma S."/>
            <person name="Gazara R.K."/>
            <person name="Nizam S."/>
            <person name="Parween S."/>
            <person name="Chattopadhyay D."/>
            <person name="Verma P.K."/>
        </authorList>
    </citation>
    <scope>NUCLEOTIDE SEQUENCE [LARGE SCALE GENOMIC DNA]</scope>
    <source>
        <strain evidence="4 5">ArDII</strain>
    </source>
</reference>
<evidence type="ECO:0000256" key="2">
    <source>
        <dbReference type="ARBA" id="ARBA00023002"/>
    </source>
</evidence>
<keyword evidence="5" id="KW-1185">Reference proteome</keyword>
<keyword evidence="2" id="KW-0560">Oxidoreductase</keyword>
<accession>A0A163EAD2</accession>
<dbReference type="Pfam" id="PF00106">
    <property type="entry name" value="adh_short"/>
    <property type="match status" value="1"/>
</dbReference>
<dbReference type="PANTHER" id="PTHR43180:SF63">
    <property type="entry name" value="DEHYDROGENASE_REDUCTASE FAMILY PROTEIN, PUTATIVE (AFU_ORTHOLOGUE AFUA_6G03520)-RELATED"/>
    <property type="match status" value="1"/>
</dbReference>
<protein>
    <submittedName>
        <fullName evidence="4">Oxidoreductase</fullName>
    </submittedName>
</protein>
<dbReference type="InterPro" id="IPR002347">
    <property type="entry name" value="SDR_fam"/>
</dbReference>
<comment type="caution">
    <text evidence="4">The sequence shown here is derived from an EMBL/GenBank/DDBJ whole genome shotgun (WGS) entry which is preliminary data.</text>
</comment>
<proteinExistence type="inferred from homology"/>
<dbReference type="InterPro" id="IPR036291">
    <property type="entry name" value="NAD(P)-bd_dom_sf"/>
</dbReference>
<organism evidence="4 5">
    <name type="scientific">Didymella rabiei</name>
    <name type="common">Chickpea ascochyta blight fungus</name>
    <name type="synonym">Mycosphaerella rabiei</name>
    <dbReference type="NCBI Taxonomy" id="5454"/>
    <lineage>
        <taxon>Eukaryota</taxon>
        <taxon>Fungi</taxon>
        <taxon>Dikarya</taxon>
        <taxon>Ascomycota</taxon>
        <taxon>Pezizomycotina</taxon>
        <taxon>Dothideomycetes</taxon>
        <taxon>Pleosporomycetidae</taxon>
        <taxon>Pleosporales</taxon>
        <taxon>Pleosporineae</taxon>
        <taxon>Didymellaceae</taxon>
        <taxon>Ascochyta</taxon>
    </lineage>
</organism>
<dbReference type="AlphaFoldDB" id="A0A163EAD2"/>
<evidence type="ECO:0000256" key="1">
    <source>
        <dbReference type="ARBA" id="ARBA00006484"/>
    </source>
</evidence>
<feature type="region of interest" description="Disordered" evidence="3">
    <location>
        <begin position="264"/>
        <end position="287"/>
    </location>
</feature>